<evidence type="ECO:0000256" key="3">
    <source>
        <dbReference type="ARBA" id="ARBA00023180"/>
    </source>
</evidence>
<dbReference type="PRINTS" id="PR01407">
    <property type="entry name" value="BUTYPHLNCDUF"/>
</dbReference>
<accession>A0A340XDX2</accession>
<dbReference type="GeneID" id="103087096"/>
<evidence type="ECO:0000313" key="5">
    <source>
        <dbReference type="Proteomes" id="UP000265300"/>
    </source>
</evidence>
<evidence type="ECO:0000313" key="6">
    <source>
        <dbReference type="RefSeq" id="XP_007459656.1"/>
    </source>
</evidence>
<reference evidence="6" key="1">
    <citation type="submission" date="2025-08" db="UniProtKB">
        <authorList>
            <consortium name="RefSeq"/>
        </authorList>
    </citation>
    <scope>IDENTIFICATION</scope>
</reference>
<dbReference type="AlphaFoldDB" id="A0A340XDX2"/>
<dbReference type="InterPro" id="IPR003877">
    <property type="entry name" value="SPRY_dom"/>
</dbReference>
<keyword evidence="2" id="KW-1015">Disulfide bond</keyword>
<dbReference type="SMART" id="SM00589">
    <property type="entry name" value="PRY"/>
    <property type="match status" value="1"/>
</dbReference>
<comment type="subcellular location">
    <subcellularLocation>
        <location evidence="1">Membrane</location>
        <topology evidence="1">Single-pass membrane protein</topology>
    </subcellularLocation>
</comment>
<dbReference type="SUPFAM" id="SSF49899">
    <property type="entry name" value="Concanavalin A-like lectins/glucanases"/>
    <property type="match status" value="1"/>
</dbReference>
<dbReference type="Pfam" id="PF13765">
    <property type="entry name" value="PRY"/>
    <property type="match status" value="1"/>
</dbReference>
<dbReference type="CDD" id="cd15819">
    <property type="entry name" value="SPRY_PRY_BTN1_2"/>
    <property type="match status" value="1"/>
</dbReference>
<dbReference type="InterPro" id="IPR001870">
    <property type="entry name" value="B30.2/SPRY"/>
</dbReference>
<keyword evidence="5" id="KW-1185">Reference proteome</keyword>
<dbReference type="Pfam" id="PF00622">
    <property type="entry name" value="SPRY"/>
    <property type="match status" value="1"/>
</dbReference>
<feature type="domain" description="B30.2/SPRY" evidence="4">
    <location>
        <begin position="21"/>
        <end position="215"/>
    </location>
</feature>
<protein>
    <submittedName>
        <fullName evidence="6">Butyrophilin subfamily 1 member A1-like</fullName>
    </submittedName>
</protein>
<proteinExistence type="predicted"/>
<dbReference type="Proteomes" id="UP000265300">
    <property type="component" value="Unplaced"/>
</dbReference>
<sequence>MNVNEKLQKEIDERKAQFRNAWQKTSLYPDWRKEFFQAVNITLDPATAHPSLALSGGNRCVTWGVKSQDLPEDPQRFYSLPCVLGHQVFTSRRCYWEVEVGDHGAWDLGICRPHVMRKGRICIKPENGFWAIRFYKDEYWALTSPETQLTVKEHPVRVCIFLEYEEGRISFYNMIDKSHIHTWSQGSFDGPLKPFFRLWSSDSGHLTICPVPETVQNPLY</sequence>
<dbReference type="InterPro" id="IPR050143">
    <property type="entry name" value="TRIM/RBCC"/>
</dbReference>
<evidence type="ECO:0000259" key="4">
    <source>
        <dbReference type="PROSITE" id="PS50188"/>
    </source>
</evidence>
<dbReference type="InterPro" id="IPR006574">
    <property type="entry name" value="PRY"/>
</dbReference>
<dbReference type="InterPro" id="IPR037958">
    <property type="entry name" value="SPRY/PRY_BTN1/2"/>
</dbReference>
<name>A0A340XDX2_LIPVE</name>
<dbReference type="STRING" id="118797.A0A340XDX2"/>
<dbReference type="OrthoDB" id="6105938at2759"/>
<dbReference type="RefSeq" id="XP_007459656.1">
    <property type="nucleotide sequence ID" value="XM_007459594.1"/>
</dbReference>
<dbReference type="PANTHER" id="PTHR24103">
    <property type="entry name" value="E3 UBIQUITIN-PROTEIN LIGASE TRIM"/>
    <property type="match status" value="1"/>
</dbReference>
<gene>
    <name evidence="6" type="primary">LOC103087096</name>
</gene>
<evidence type="ECO:0000256" key="2">
    <source>
        <dbReference type="ARBA" id="ARBA00023157"/>
    </source>
</evidence>
<dbReference type="SMART" id="SM00449">
    <property type="entry name" value="SPRY"/>
    <property type="match status" value="1"/>
</dbReference>
<dbReference type="GO" id="GO:0016020">
    <property type="term" value="C:membrane"/>
    <property type="evidence" value="ECO:0007669"/>
    <property type="project" value="UniProtKB-SubCell"/>
</dbReference>
<organism evidence="5 6">
    <name type="scientific">Lipotes vexillifer</name>
    <name type="common">Yangtze river dolphin</name>
    <dbReference type="NCBI Taxonomy" id="118797"/>
    <lineage>
        <taxon>Eukaryota</taxon>
        <taxon>Metazoa</taxon>
        <taxon>Chordata</taxon>
        <taxon>Craniata</taxon>
        <taxon>Vertebrata</taxon>
        <taxon>Euteleostomi</taxon>
        <taxon>Mammalia</taxon>
        <taxon>Eutheria</taxon>
        <taxon>Laurasiatheria</taxon>
        <taxon>Artiodactyla</taxon>
        <taxon>Whippomorpha</taxon>
        <taxon>Cetacea</taxon>
        <taxon>Odontoceti</taxon>
        <taxon>Lipotidae</taxon>
        <taxon>Lipotes</taxon>
    </lineage>
</organism>
<evidence type="ECO:0000256" key="1">
    <source>
        <dbReference type="ARBA" id="ARBA00004167"/>
    </source>
</evidence>
<dbReference type="PROSITE" id="PS50188">
    <property type="entry name" value="B302_SPRY"/>
    <property type="match status" value="1"/>
</dbReference>
<dbReference type="InterPro" id="IPR003879">
    <property type="entry name" value="Butyrophylin_SPRY"/>
</dbReference>
<dbReference type="InParanoid" id="A0A340XDX2"/>
<dbReference type="KEGG" id="lve:103087096"/>
<keyword evidence="3" id="KW-0325">Glycoprotein</keyword>
<dbReference type="FunFam" id="2.60.120.920:FF:000004">
    <property type="entry name" value="Butyrophilin subfamily 1 member A1"/>
    <property type="match status" value="1"/>
</dbReference>
<dbReference type="Gene3D" id="2.60.120.920">
    <property type="match status" value="1"/>
</dbReference>
<dbReference type="InterPro" id="IPR013320">
    <property type="entry name" value="ConA-like_dom_sf"/>
</dbReference>
<dbReference type="InterPro" id="IPR043136">
    <property type="entry name" value="B30.2/SPRY_sf"/>
</dbReference>